<keyword evidence="5" id="KW-1185">Reference proteome</keyword>
<comment type="caution">
    <text evidence="4">The sequence shown here is derived from an EMBL/GenBank/DDBJ whole genome shotgun (WGS) entry which is preliminary data.</text>
</comment>
<proteinExistence type="predicted"/>
<dbReference type="Proteomes" id="UP001065682">
    <property type="component" value="Unassembled WGS sequence"/>
</dbReference>
<dbReference type="InterPro" id="IPR008965">
    <property type="entry name" value="CBM2/CBM3_carb-bd_dom_sf"/>
</dbReference>
<dbReference type="Gene3D" id="2.60.40.680">
    <property type="match status" value="1"/>
</dbReference>
<dbReference type="InterPro" id="IPR050473">
    <property type="entry name" value="A2M/Complement_sys"/>
</dbReference>
<evidence type="ECO:0000256" key="1">
    <source>
        <dbReference type="ARBA" id="ARBA00022729"/>
    </source>
</evidence>
<sequence>MRHMVWSILLFTLLCGVCSAATLSVAPAESTCASGETVDLTVWVKDVSNLGGFDFDVTWDPRVVRLDATDSNVTRGPYVDSIMMKSQSGRLRVAGVSAYGITTGTDGADLFTVRFVGVDDTGASTPVGLIVNNYGFLNSTSGEVIPVSAITNATITTEKSNTIDARVAVPSNQVISGQESRFTASVVNRRGAVTSPLNINVSVVDGNGIPVDGAFWNYPNEVIPAWGRFQRELAWTPATAGTYTVRVNVTSDDHVTGTTNYTTGLTAKEYTLEFTDNYVYGPWDGRATAGSRFSMGAYVKASQPGNIWFNITAPDHVEVDGGKTQTRYTYSSDWNYIGVWMRSNTPGRIAAGDIKFDIAANGKADSLNGTEVFIWIPSIKVSSVNSTSVTGTPGELTFNTLHTNNTYDNVTKLVIQSGARGRTLSGLDYLVGYPYGCVEQTTSRMLASLNVKNYYLERGERPADWDNLRETANTSISGGVQKLIRGGEVGQNSDGGWSLWGGDPSESSSSSYASYTLARINMPAEDLNRLLDGKVSNGSTVTSGTVNFEKLIQWFHDNPDNPGTGTWTWSAHVCHSWTPESNTAFVMLIHDMINQTVELDAEHRGYMEDNMRNATRYFIDTQKPEGSWSTGDDQAMATALALWGLESFALSSDDVTDQQIADAKAAAAEWLIENQNADGSWPVSGYYGWYDNGRMTESTGYAVLALNATGLQEDNATISGGVNWLIEQYENGGGWGYTWATQVAVDALIQCQPNVVTTGTVDVAIDGELIGTFNVDATNPRVTHTLTSDQMDVLMAGGTLKHDIFGDGFSTVRSHELTATTAGASGPILVSVDHSQYAPINEIDNTMQWNPVIQSFGYEEEEAGPLQVSTDIETLSDVGEETHYTVSLTSTPMVAGETADMTLKVVSDANVFSPMIEIPIAGFSFDNDSTIYENGNPGAFEVLNSTTSSDRLALFIESVGWEQGMEMTYEFTITPEDHGALDLDLRIRPLYDDTDVYLVNETFQVLGRGNVTVNVVGEDGAPVTADSIALGADRVTNSASHTFTGILEGTYPLVVNETDYPSIHTTARVTPDATALYNITLPSSLIDPTLVFSEGGAGSIAGVAWVEPEPLNAARSENTTYNVTVLGNGGELGIALEFPMRYLMNEPVVKVNGVVTDYELINGTFEYDPTMRTYSTTNATLVIYNAPVGSNTVEIEFEGGVLGDAYPDGTIDPTDALMILHFYVGNIDGFENFDYPFVFNREEQKIDPVDALMVLHRYVGNVNEYYQ</sequence>
<protein>
    <recommendedName>
        <fullName evidence="3">Squalene cyclase C-terminal domain-containing protein</fullName>
    </recommendedName>
</protein>
<gene>
    <name evidence="4" type="ORF">FKB36_09795</name>
</gene>
<evidence type="ECO:0000256" key="2">
    <source>
        <dbReference type="ARBA" id="ARBA00022966"/>
    </source>
</evidence>
<dbReference type="CDD" id="cd08547">
    <property type="entry name" value="Type_II_cohesin"/>
    <property type="match status" value="1"/>
</dbReference>
<reference evidence="4" key="1">
    <citation type="submission" date="2019-06" db="EMBL/GenBank/DDBJ databases">
        <title>Methanoculleus strain from Tamsui River, Taipei, Taiwan.</title>
        <authorList>
            <person name="You Y.-T."/>
            <person name="Chen S.-C."/>
            <person name="Lai S.-J."/>
            <person name="Lee Y.-C."/>
            <person name="Lai M.-C."/>
        </authorList>
    </citation>
    <scope>NUCLEOTIDE SEQUENCE</scope>
    <source>
        <strain evidence="4">Afa-1</strain>
    </source>
</reference>
<dbReference type="InterPro" id="IPR008930">
    <property type="entry name" value="Terpenoid_cyclase/PrenylTrfase"/>
</dbReference>
<dbReference type="Pfam" id="PF13243">
    <property type="entry name" value="SQHop_cyclase_C"/>
    <property type="match status" value="1"/>
</dbReference>
<dbReference type="EMBL" id="VHLL01000005">
    <property type="protein sequence ID" value="MCT8337766.1"/>
    <property type="molecule type" value="Genomic_DNA"/>
</dbReference>
<dbReference type="PANTHER" id="PTHR11412:SF136">
    <property type="entry name" value="CD109 ANTIGEN"/>
    <property type="match status" value="1"/>
</dbReference>
<dbReference type="GO" id="GO:0030246">
    <property type="term" value="F:carbohydrate binding"/>
    <property type="evidence" value="ECO:0007669"/>
    <property type="project" value="InterPro"/>
</dbReference>
<evidence type="ECO:0000313" key="4">
    <source>
        <dbReference type="EMBL" id="MCT8337766.1"/>
    </source>
</evidence>
<dbReference type="RefSeq" id="WP_261597877.1">
    <property type="nucleotide sequence ID" value="NZ_VHLL01000005.1"/>
</dbReference>
<evidence type="ECO:0000313" key="5">
    <source>
        <dbReference type="Proteomes" id="UP001065682"/>
    </source>
</evidence>
<dbReference type="SMART" id="SM01419">
    <property type="entry name" value="Thiol-ester_cl"/>
    <property type="match status" value="1"/>
</dbReference>
<dbReference type="CDD" id="cd02891">
    <property type="entry name" value="A2M_like"/>
    <property type="match status" value="1"/>
</dbReference>
<accession>A0A9E5DG08</accession>
<dbReference type="PANTHER" id="PTHR11412">
    <property type="entry name" value="MACROGLOBULIN / COMPLEMENT"/>
    <property type="match status" value="1"/>
</dbReference>
<dbReference type="AlphaFoldDB" id="A0A9E5DG08"/>
<dbReference type="Gene3D" id="1.50.10.20">
    <property type="match status" value="3"/>
</dbReference>
<dbReference type="SUPFAM" id="SSF48239">
    <property type="entry name" value="Terpenoid cyclases/Protein prenyltransferases"/>
    <property type="match status" value="1"/>
</dbReference>
<name>A0A9E5DG08_9EURY</name>
<evidence type="ECO:0000259" key="3">
    <source>
        <dbReference type="Pfam" id="PF13243"/>
    </source>
</evidence>
<keyword evidence="1" id="KW-0732">Signal</keyword>
<dbReference type="SUPFAM" id="SSF49384">
    <property type="entry name" value="Carbohydrate-binding domain"/>
    <property type="match status" value="1"/>
</dbReference>
<dbReference type="InterPro" id="IPR047565">
    <property type="entry name" value="Alpha-macroglob_thiol-ester_cl"/>
</dbReference>
<feature type="domain" description="Squalene cyclase C-terminal" evidence="3">
    <location>
        <begin position="607"/>
        <end position="740"/>
    </location>
</feature>
<keyword evidence="2" id="KW-0882">Thioester bond</keyword>
<organism evidence="4 5">
    <name type="scientific">Methanoculleus formosensis</name>
    <dbReference type="NCBI Taxonomy" id="2590886"/>
    <lineage>
        <taxon>Archaea</taxon>
        <taxon>Methanobacteriati</taxon>
        <taxon>Methanobacteriota</taxon>
        <taxon>Stenosarchaea group</taxon>
        <taxon>Methanomicrobia</taxon>
        <taxon>Methanomicrobiales</taxon>
        <taxon>Methanomicrobiaceae</taxon>
        <taxon>Methanoculleus</taxon>
    </lineage>
</organism>
<dbReference type="InterPro" id="IPR032696">
    <property type="entry name" value="SQ_cyclase_C"/>
</dbReference>